<gene>
    <name evidence="1" type="ORF">QFC19_002856</name>
</gene>
<reference evidence="1" key="1">
    <citation type="submission" date="2023-04" db="EMBL/GenBank/DDBJ databases">
        <title>Draft Genome sequencing of Naganishia species isolated from polar environments using Oxford Nanopore Technology.</title>
        <authorList>
            <person name="Leo P."/>
            <person name="Venkateswaran K."/>
        </authorList>
    </citation>
    <scope>NUCLEOTIDE SEQUENCE</scope>
    <source>
        <strain evidence="1">MNA-CCFEE 5261</strain>
    </source>
</reference>
<evidence type="ECO:0000313" key="1">
    <source>
        <dbReference type="EMBL" id="KAJ9107196.1"/>
    </source>
</evidence>
<sequence length="477" mass="51030">MDGGLKRVRIMGYQATANTSAALPASHQVQDVLHVEALPLTYEAFLPYGQVIQAFSGPTAAPKGIAKTTANQGTACKYHKMALVEDLFKNKQDKKTSIGVIRSQPRVSTGSEVDITVLERHPLTNQAFVPLGESTGSGTSIGGAKMAKGSYVVMVALPDTTPGQPDLSTLRVFTVPSSQGISFNAGIWHNPLMTADKQMDFACIESFDAQTNKVDTDFYRVEGNAPFARFTLPKSNFSVSTASSASVAAVQAGKETASTAFASFKSILPTLSSSTSSGSITCAPLTTESFAEFGHVVQGYDSAETAPAHARVAVSTEFKNVKCMDLAPVDETYPVDAGATTGISVFRCTPKDGMQKGKPWSVKLMERHPFTEQTFLPIGLTTIKGKGEEPLPEGSAYVVIVAKTDDRPDPSTLKAFYCNANQGVHYARGTWHHPMLTVRGPIDFACVEAQISHKADPRDCELLEFEQALGTVDIPAF</sequence>
<organism evidence="1 2">
    <name type="scientific">Naganishia cerealis</name>
    <dbReference type="NCBI Taxonomy" id="610337"/>
    <lineage>
        <taxon>Eukaryota</taxon>
        <taxon>Fungi</taxon>
        <taxon>Dikarya</taxon>
        <taxon>Basidiomycota</taxon>
        <taxon>Agaricomycotina</taxon>
        <taxon>Tremellomycetes</taxon>
        <taxon>Filobasidiales</taxon>
        <taxon>Filobasidiaceae</taxon>
        <taxon>Naganishia</taxon>
    </lineage>
</organism>
<dbReference type="Proteomes" id="UP001241377">
    <property type="component" value="Unassembled WGS sequence"/>
</dbReference>
<accession>A0ACC2W6Z5</accession>
<name>A0ACC2W6Z5_9TREE</name>
<comment type="caution">
    <text evidence="1">The sequence shown here is derived from an EMBL/GenBank/DDBJ whole genome shotgun (WGS) entry which is preliminary data.</text>
</comment>
<dbReference type="EMBL" id="JASBWR010000025">
    <property type="protein sequence ID" value="KAJ9107196.1"/>
    <property type="molecule type" value="Genomic_DNA"/>
</dbReference>
<protein>
    <submittedName>
        <fullName evidence="1">Uncharacterized protein</fullName>
    </submittedName>
</protein>
<proteinExistence type="predicted"/>
<evidence type="ECO:0000313" key="2">
    <source>
        <dbReference type="Proteomes" id="UP001241377"/>
    </source>
</evidence>
<keyword evidence="2" id="KW-1185">Reference proteome</keyword>